<dbReference type="PROSITE" id="PS50102">
    <property type="entry name" value="RRM"/>
    <property type="match status" value="2"/>
</dbReference>
<proteinExistence type="predicted"/>
<feature type="region of interest" description="Disordered" evidence="8">
    <location>
        <begin position="613"/>
        <end position="729"/>
    </location>
</feature>
<dbReference type="InterPro" id="IPR000504">
    <property type="entry name" value="RRM_dom"/>
</dbReference>
<keyword evidence="5" id="KW-0508">mRNA splicing</keyword>
<dbReference type="InterPro" id="IPR034217">
    <property type="entry name" value="SART3_RRM1"/>
</dbReference>
<evidence type="ECO:0000256" key="7">
    <source>
        <dbReference type="PROSITE-ProRule" id="PRU00176"/>
    </source>
</evidence>
<dbReference type="SUPFAM" id="SSF54928">
    <property type="entry name" value="RNA-binding domain, RBD"/>
    <property type="match status" value="2"/>
</dbReference>
<dbReference type="KEGG" id="hazt:108678866"/>
<evidence type="ECO:0000313" key="11">
    <source>
        <dbReference type="RefSeq" id="XP_018022850.1"/>
    </source>
</evidence>
<dbReference type="Proteomes" id="UP000694843">
    <property type="component" value="Unplaced"/>
</dbReference>
<evidence type="ECO:0000256" key="2">
    <source>
        <dbReference type="ARBA" id="ARBA00022664"/>
    </source>
</evidence>
<evidence type="ECO:0000256" key="6">
    <source>
        <dbReference type="ARBA" id="ARBA00023242"/>
    </source>
</evidence>
<reference evidence="11" key="1">
    <citation type="submission" date="2025-08" db="UniProtKB">
        <authorList>
            <consortium name="RefSeq"/>
        </authorList>
    </citation>
    <scope>IDENTIFICATION</scope>
    <source>
        <tissue evidence="11">Whole organism</tissue>
    </source>
</reference>
<dbReference type="Pfam" id="PF00076">
    <property type="entry name" value="RRM_1"/>
    <property type="match status" value="2"/>
</dbReference>
<keyword evidence="10" id="KW-1185">Reference proteome</keyword>
<dbReference type="OrthoDB" id="360390at2759"/>
<feature type="compositionally biased region" description="Basic and acidic residues" evidence="8">
    <location>
        <begin position="1035"/>
        <end position="1045"/>
    </location>
</feature>
<feature type="compositionally biased region" description="Low complexity" evidence="8">
    <location>
        <begin position="923"/>
        <end position="960"/>
    </location>
</feature>
<feature type="compositionally biased region" description="Basic residues" evidence="8">
    <location>
        <begin position="631"/>
        <end position="643"/>
    </location>
</feature>
<dbReference type="SUPFAM" id="SSF48452">
    <property type="entry name" value="TPR-like"/>
    <property type="match status" value="2"/>
</dbReference>
<feature type="compositionally biased region" description="Low complexity" evidence="8">
    <location>
        <begin position="20"/>
        <end position="32"/>
    </location>
</feature>
<organism evidence="10 11">
    <name type="scientific">Hyalella azteca</name>
    <name type="common">Amphipod</name>
    <dbReference type="NCBI Taxonomy" id="294128"/>
    <lineage>
        <taxon>Eukaryota</taxon>
        <taxon>Metazoa</taxon>
        <taxon>Ecdysozoa</taxon>
        <taxon>Arthropoda</taxon>
        <taxon>Crustacea</taxon>
        <taxon>Multicrustacea</taxon>
        <taxon>Malacostraca</taxon>
        <taxon>Eumalacostraca</taxon>
        <taxon>Peracarida</taxon>
        <taxon>Amphipoda</taxon>
        <taxon>Senticaudata</taxon>
        <taxon>Talitrida</taxon>
        <taxon>Talitroidea</taxon>
        <taxon>Hyalellidae</taxon>
        <taxon>Hyalella</taxon>
    </lineage>
</organism>
<evidence type="ECO:0000313" key="10">
    <source>
        <dbReference type="Proteomes" id="UP000694843"/>
    </source>
</evidence>
<feature type="region of interest" description="Disordered" evidence="8">
    <location>
        <begin position="13"/>
        <end position="36"/>
    </location>
</feature>
<dbReference type="Gene3D" id="3.30.70.330">
    <property type="match status" value="2"/>
</dbReference>
<dbReference type="InterPro" id="IPR012677">
    <property type="entry name" value="Nucleotide-bd_a/b_plait_sf"/>
</dbReference>
<evidence type="ECO:0000259" key="9">
    <source>
        <dbReference type="PROSITE" id="PS50102"/>
    </source>
</evidence>
<keyword evidence="6" id="KW-0539">Nucleus</keyword>
<dbReference type="InterPro" id="IPR011990">
    <property type="entry name" value="TPR-like_helical_dom_sf"/>
</dbReference>
<feature type="region of interest" description="Disordered" evidence="8">
    <location>
        <begin position="414"/>
        <end position="433"/>
    </location>
</feature>
<protein>
    <submittedName>
        <fullName evidence="11">Squamous cell carcinoma antigen recognized by T-cells 3-like isoform X1</fullName>
    </submittedName>
</protein>
<sequence>MSANEMELVAFEETSNMAGSAASDSDDSMSSSDVEEEDEKILEKIKNLRQQLVSWPRFYDGHIELINSLRKSGELLEARQAREAMNKYFPLTPELWLDYIHDEKAVCTTADERNFVISLLDRATKEYASVQVWTEYVLFSIGGGDIDATRDVYERALAAVGTHVRDGELLWQSITCIEEQVYAGLTADAQEGDAPTPQQTRQAQRLRELYRRRFRVPLLNMDREALLEGAGRWGGAPDPHMEAQLQRTLDKLSILEPFEEELLRTEEDAVANMAAYEAYMAHAKAKEDPAFVQNLYERAVLRHPLNDGLWLQYVQWCSAVFRDQTELILPVSERSVRNCPWSGALCSLHVELLQLQHPILTLQPKIKDVVEWCLGALVGVEADALVLHASQMWLSYVLFLAQLLRQQLQRQTQASGRTTCPPDGNICQSNGQNIDHEKLSDTEQDTLHGQDNGPEAGAALNSAAGDEAIGTPEESVDRHMQRLREACRRALQMLRENASPGVDRGDVALCRVWAACEVLVGDLDAARAVWNDLMAQAPYTGRCDLWLQFVEMERRHGSSKHARKLLRRALERVWDGVEVVGAAFEAFEHTEGDVLTLRDFRRRYDARMAVVNKRREEQQAKESAATVATKAGKKNKQRNKHQAPRCQEDASQPAAQPQHAPTNSITSPQRHSSTASPKRQKLGQQTKPGSAPTTNVGHPPAATKRPLSTGEMQEPQPPAKKIRAAQEEEDDRVDEKVAVGKEAFTVFVSNLDFSTRIDDVKDALKDCGTVSHARLVKDFKGRSKGFGFVVFETISGLTKALHKDRTRVRGRPMFVSSYDPDKQGHVFRYATGEEKDKLFVRGLPYSMNEEEVKAAFEAHAPVKEIRLVTHRNGYSKGTCFIRFEDAATAERVRVAMDQTQLRNFTITVLVSNPSAAKQSRQRGPPAGASGPSAGTSGPSAGASGPAAGTSGPAAGHASSADGDERKPDPVAAPTTRRPTLVFKPRSITKSKPPAPPPTDAATLNSTNDLSVNSNTTNSNPDDSNPVNAQSANFKSNDDFRKLFSK</sequence>
<dbReference type="RefSeq" id="XP_018022850.1">
    <property type="nucleotide sequence ID" value="XM_018167361.2"/>
</dbReference>
<dbReference type="Gene3D" id="1.25.40.10">
    <property type="entry name" value="Tetratricopeptide repeat domain"/>
    <property type="match status" value="2"/>
</dbReference>
<dbReference type="InterPro" id="IPR003107">
    <property type="entry name" value="HAT"/>
</dbReference>
<evidence type="ECO:0000256" key="8">
    <source>
        <dbReference type="SAM" id="MobiDB-lite"/>
    </source>
</evidence>
<feature type="compositionally biased region" description="Low complexity" evidence="8">
    <location>
        <begin position="652"/>
        <end position="661"/>
    </location>
</feature>
<feature type="domain" description="RRM" evidence="9">
    <location>
        <begin position="744"/>
        <end position="820"/>
    </location>
</feature>
<dbReference type="GO" id="GO:0008380">
    <property type="term" value="P:RNA splicing"/>
    <property type="evidence" value="ECO:0007669"/>
    <property type="project" value="UniProtKB-KW"/>
</dbReference>
<feature type="domain" description="RRM" evidence="9">
    <location>
        <begin position="836"/>
        <end position="913"/>
    </location>
</feature>
<keyword evidence="3" id="KW-0677">Repeat</keyword>
<dbReference type="SMART" id="SM00386">
    <property type="entry name" value="HAT"/>
    <property type="match status" value="5"/>
</dbReference>
<comment type="subcellular location">
    <subcellularLocation>
        <location evidence="1">Nucleus</location>
    </subcellularLocation>
</comment>
<feature type="compositionally biased region" description="Low complexity" evidence="8">
    <location>
        <begin position="999"/>
        <end position="1025"/>
    </location>
</feature>
<feature type="region of interest" description="Disordered" evidence="8">
    <location>
        <begin position="913"/>
        <end position="1045"/>
    </location>
</feature>
<dbReference type="GO" id="GO:0005634">
    <property type="term" value="C:nucleus"/>
    <property type="evidence" value="ECO:0007669"/>
    <property type="project" value="UniProtKB-SubCell"/>
</dbReference>
<dbReference type="GO" id="GO:0006397">
    <property type="term" value="P:mRNA processing"/>
    <property type="evidence" value="ECO:0007669"/>
    <property type="project" value="UniProtKB-KW"/>
</dbReference>
<evidence type="ECO:0000256" key="3">
    <source>
        <dbReference type="ARBA" id="ARBA00022737"/>
    </source>
</evidence>
<dbReference type="PANTHER" id="PTHR17204:SF25">
    <property type="entry name" value="RRM DOMAIN-CONTAINING PROTEIN"/>
    <property type="match status" value="1"/>
</dbReference>
<dbReference type="CDD" id="cd12391">
    <property type="entry name" value="RRM1_SART3"/>
    <property type="match status" value="1"/>
</dbReference>
<dbReference type="GeneID" id="108678866"/>
<evidence type="ECO:0000256" key="4">
    <source>
        <dbReference type="ARBA" id="ARBA00022884"/>
    </source>
</evidence>
<dbReference type="SMART" id="SM00360">
    <property type="entry name" value="RRM"/>
    <property type="match status" value="2"/>
</dbReference>
<name>A0A8B7PA42_HYAAZ</name>
<evidence type="ECO:0000256" key="5">
    <source>
        <dbReference type="ARBA" id="ARBA00023187"/>
    </source>
</evidence>
<dbReference type="GO" id="GO:0003723">
    <property type="term" value="F:RNA binding"/>
    <property type="evidence" value="ECO:0007669"/>
    <property type="project" value="UniProtKB-UniRule"/>
</dbReference>
<dbReference type="PANTHER" id="PTHR17204">
    <property type="entry name" value="PRE-MRNA PROCESSING PROTEIN PRP39-RELATED"/>
    <property type="match status" value="1"/>
</dbReference>
<keyword evidence="2" id="KW-0507">mRNA processing</keyword>
<dbReference type="Pfam" id="PF23240">
    <property type="entry name" value="HAT_PRP39_N"/>
    <property type="match status" value="1"/>
</dbReference>
<evidence type="ECO:0000256" key="1">
    <source>
        <dbReference type="ARBA" id="ARBA00004123"/>
    </source>
</evidence>
<keyword evidence="4 7" id="KW-0694">RNA-binding</keyword>
<accession>A0A8B7PA42</accession>
<gene>
    <name evidence="11" type="primary">LOC108678866</name>
</gene>
<dbReference type="OMA" id="LWARYIL"/>
<feature type="compositionally biased region" description="Polar residues" evidence="8">
    <location>
        <begin position="662"/>
        <end position="696"/>
    </location>
</feature>
<dbReference type="AlphaFoldDB" id="A0A8B7PA42"/>
<dbReference type="InterPro" id="IPR035979">
    <property type="entry name" value="RBD_domain_sf"/>
</dbReference>